<proteinExistence type="predicted"/>
<gene>
    <name evidence="1" type="ORF">DGYR_LOCUS7963</name>
</gene>
<protein>
    <submittedName>
        <fullName evidence="1">DgyrCDS8367</fullName>
    </submittedName>
</protein>
<accession>A0A7I8VW99</accession>
<organism evidence="1 2">
    <name type="scientific">Dimorphilus gyrociliatus</name>
    <dbReference type="NCBI Taxonomy" id="2664684"/>
    <lineage>
        <taxon>Eukaryota</taxon>
        <taxon>Metazoa</taxon>
        <taxon>Spiralia</taxon>
        <taxon>Lophotrochozoa</taxon>
        <taxon>Annelida</taxon>
        <taxon>Polychaeta</taxon>
        <taxon>Polychaeta incertae sedis</taxon>
        <taxon>Dinophilidae</taxon>
        <taxon>Dimorphilus</taxon>
    </lineage>
</organism>
<keyword evidence="2" id="KW-1185">Reference proteome</keyword>
<dbReference type="EMBL" id="CAJFCJ010000011">
    <property type="protein sequence ID" value="CAD5119773.1"/>
    <property type="molecule type" value="Genomic_DNA"/>
</dbReference>
<dbReference type="AlphaFoldDB" id="A0A7I8VW99"/>
<evidence type="ECO:0000313" key="1">
    <source>
        <dbReference type="EMBL" id="CAD5119773.1"/>
    </source>
</evidence>
<name>A0A7I8VW99_9ANNE</name>
<reference evidence="1 2" key="1">
    <citation type="submission" date="2020-08" db="EMBL/GenBank/DDBJ databases">
        <authorList>
            <person name="Hejnol A."/>
        </authorList>
    </citation>
    <scope>NUCLEOTIDE SEQUENCE [LARGE SCALE GENOMIC DNA]</scope>
</reference>
<dbReference type="Proteomes" id="UP000549394">
    <property type="component" value="Unassembled WGS sequence"/>
</dbReference>
<sequence length="579" mass="68635">MPQPISLLEQSAQCYLDNAKSIPFWLALKPKTGLLYIFMDKKFKDLIYCYEAIWKLTPPEDSWEEISTQMIGENDHPWDYLGCSRCFRLKICWPITKRLIDRNWIFLINTFTERVTRQNLLIPSFVYALMERKHWSFYYIFKRITNEQSENTLTQVFTQILNSNLKDKFELLHELLNVEDKLQIHNKGLELDIMKACTERDVRLEDFKSVLSLGDCISDSTSHIIRIALSSFRQRNAEIFIYILNKHPEIIQIFFEIEQVEFLLSTASEIIEYLLDKNPNIIAVLDYWLSNEIKKYEYGNYNNTNILKRDLRNLYKVQVLISYFSNKTTIYELYDIWFDNVRRQFAKTKSKGYFLPCLVTIVKCLDKYGLSMEEPGNRFCYWIFKQKSSIDNIDFWHLDICCITERVLYTFLKYGYTFTGDLSIYFEEFSSGVLLKTLSIFYYASSNTIPLPVDFLKETLSIVQPRSLINLSAVAVRRLKCQSMKKFVNSLNLPSKINNQILLKEHLTLFDITRRINFGIFNENFSNDLETINNLLNERVFDDKHNHHDSFNGNVSSECDLYYSSDEEQTRQFESEDEN</sequence>
<comment type="caution">
    <text evidence="1">The sequence shown here is derived from an EMBL/GenBank/DDBJ whole genome shotgun (WGS) entry which is preliminary data.</text>
</comment>
<evidence type="ECO:0000313" key="2">
    <source>
        <dbReference type="Proteomes" id="UP000549394"/>
    </source>
</evidence>